<dbReference type="OMA" id="WYFKTKS"/>
<dbReference type="PANTHER" id="PTHR12174:SF103">
    <property type="entry name" value="INTRAMEMBRANE PROTEASE (IMPAS) FAMILY"/>
    <property type="match status" value="1"/>
</dbReference>
<evidence type="ECO:0000256" key="1">
    <source>
        <dbReference type="ARBA" id="ARBA00004127"/>
    </source>
</evidence>
<keyword evidence="4" id="KW-0378">Hydrolase</keyword>
<dbReference type="Proteomes" id="UP000002872">
    <property type="component" value="Unassembled WGS sequence"/>
</dbReference>
<feature type="transmembrane region" description="Helical" evidence="8">
    <location>
        <begin position="38"/>
        <end position="58"/>
    </location>
</feature>
<evidence type="ECO:0000256" key="6">
    <source>
        <dbReference type="ARBA" id="ARBA00023136"/>
    </source>
</evidence>
<dbReference type="OrthoDB" id="29661at2759"/>
<proteinExistence type="inferred from homology"/>
<dbReference type="GO" id="GO:0016020">
    <property type="term" value="C:membrane"/>
    <property type="evidence" value="ECO:0007669"/>
    <property type="project" value="InterPro"/>
</dbReference>
<evidence type="ECO:0000256" key="8">
    <source>
        <dbReference type="SAM" id="Phobius"/>
    </source>
</evidence>
<evidence type="ECO:0000256" key="2">
    <source>
        <dbReference type="ARBA" id="ARBA00006859"/>
    </source>
</evidence>
<dbReference type="Pfam" id="PF04258">
    <property type="entry name" value="Peptidase_A22B"/>
    <property type="match status" value="1"/>
</dbReference>
<accession>I3EGJ1</accession>
<evidence type="ECO:0000256" key="4">
    <source>
        <dbReference type="ARBA" id="ARBA00022801"/>
    </source>
</evidence>
<name>I3EGJ1_NEMP3</name>
<feature type="compositionally biased region" description="Basic and acidic residues" evidence="7">
    <location>
        <begin position="98"/>
        <end position="125"/>
    </location>
</feature>
<comment type="subcellular location">
    <subcellularLocation>
        <location evidence="1">Endomembrane system</location>
        <topology evidence="1">Multi-pass membrane protein</topology>
    </subcellularLocation>
</comment>
<dbReference type="PANTHER" id="PTHR12174">
    <property type="entry name" value="SIGNAL PEPTIDE PEPTIDASE"/>
    <property type="match status" value="1"/>
</dbReference>
<sequence>MLSGVFLVSVSSILVWIGTLNTQTHSIQKESMSMDDAKLFPVIGSFVLLSLFFALRYLPKSIINTLFRALFTVTGTFTVYKIQKVIYHQFRPVQQEKVKEEKVNKDVPEKEATGKNQKETAEKPVNEGASTSSAGKEDAVETTQPAQAAISGTWTGFKNEVYDSIVEIKECANVYLNEFRKPQFAGMFAVSCLINAWYFKTKSINSSNILASAFAIMGIREIKPDSTKTVLVLLSLLFLYDIFWVFFTPVMIGVAKGLDIPIKIVYPFTRKGASMIGLGDIVIPGLFLSLARDFAHKFSAPLVFTFGFVGYILALIVTFAIVFIFKAGQPALLYICPLIVAGSLVGCAVHKKTKAFIDYKAE</sequence>
<feature type="region of interest" description="Disordered" evidence="7">
    <location>
        <begin position="98"/>
        <end position="140"/>
    </location>
</feature>
<keyword evidence="5 8" id="KW-1133">Transmembrane helix</keyword>
<dbReference type="InParanoid" id="I3EGJ1"/>
<feature type="transmembrane region" description="Helical" evidence="8">
    <location>
        <begin position="272"/>
        <end position="290"/>
    </location>
</feature>
<dbReference type="GO" id="GO:0042500">
    <property type="term" value="F:aspartic endopeptidase activity, intramembrane cleaving"/>
    <property type="evidence" value="ECO:0007669"/>
    <property type="project" value="InterPro"/>
</dbReference>
<organism evidence="9 10">
    <name type="scientific">Nematocida parisii (strain ERTm3)</name>
    <name type="common">Nematode killer fungus</name>
    <dbReference type="NCBI Taxonomy" id="935791"/>
    <lineage>
        <taxon>Eukaryota</taxon>
        <taxon>Fungi</taxon>
        <taxon>Fungi incertae sedis</taxon>
        <taxon>Microsporidia</taxon>
        <taxon>Nematocida</taxon>
    </lineage>
</organism>
<dbReference type="InterPro" id="IPR006639">
    <property type="entry name" value="Preselin/SPP"/>
</dbReference>
<keyword evidence="6 8" id="KW-0472">Membrane</keyword>
<dbReference type="SMART" id="SM00730">
    <property type="entry name" value="PSN"/>
    <property type="match status" value="1"/>
</dbReference>
<dbReference type="GO" id="GO:0012505">
    <property type="term" value="C:endomembrane system"/>
    <property type="evidence" value="ECO:0007669"/>
    <property type="project" value="UniProtKB-SubCell"/>
</dbReference>
<dbReference type="HOGENOM" id="CLU_023799_0_2_1"/>
<evidence type="ECO:0000313" key="9">
    <source>
        <dbReference type="EMBL" id="EIJ88338.1"/>
    </source>
</evidence>
<feature type="transmembrane region" description="Helical" evidence="8">
    <location>
        <begin position="302"/>
        <end position="325"/>
    </location>
</feature>
<dbReference type="EMBL" id="GL870879">
    <property type="protein sequence ID" value="EIJ88338.1"/>
    <property type="molecule type" value="Genomic_DNA"/>
</dbReference>
<evidence type="ECO:0000256" key="3">
    <source>
        <dbReference type="ARBA" id="ARBA00022692"/>
    </source>
</evidence>
<evidence type="ECO:0008006" key="11">
    <source>
        <dbReference type="Google" id="ProtNLM"/>
    </source>
</evidence>
<feature type="transmembrane region" description="Helical" evidence="8">
    <location>
        <begin position="230"/>
        <end position="252"/>
    </location>
</feature>
<evidence type="ECO:0000256" key="5">
    <source>
        <dbReference type="ARBA" id="ARBA00022989"/>
    </source>
</evidence>
<dbReference type="AlphaFoldDB" id="I3EGJ1"/>
<dbReference type="VEuPathDB" id="MicrosporidiaDB:NEQG_01782"/>
<reference evidence="9" key="1">
    <citation type="submission" date="2011-01" db="EMBL/GenBank/DDBJ databases">
        <title>The Genome Sequence of Nematocida parisii strain ERTm3.</title>
        <authorList>
            <consortium name="The Broad Institute Genome Sequencing Platform"/>
            <consortium name="The Broad Institute Genome Sequencing Center for Infectious Disease"/>
            <person name="Cuomo C."/>
            <person name="Troemel E."/>
            <person name="Young S.K."/>
            <person name="Zeng Q."/>
            <person name="Gargeya S."/>
            <person name="Fitzgerald M."/>
            <person name="Haas B."/>
            <person name="Abouelleil A."/>
            <person name="Alvarado L."/>
            <person name="Arachchi H.M."/>
            <person name="Berlin A."/>
            <person name="Chapman S.B."/>
            <person name="Gearin G."/>
            <person name="Goldberg J."/>
            <person name="Griggs A."/>
            <person name="Gujja S."/>
            <person name="Hansen M."/>
            <person name="Heiman D."/>
            <person name="Howarth C."/>
            <person name="Larimer J."/>
            <person name="Lui A."/>
            <person name="MacDonald P.J.P."/>
            <person name="McCowen C."/>
            <person name="Montmayeur A."/>
            <person name="Murphy C."/>
            <person name="Neiman D."/>
            <person name="Pearson M."/>
            <person name="Priest M."/>
            <person name="Roberts A."/>
            <person name="Saif S."/>
            <person name="Shea T."/>
            <person name="Sisk P."/>
            <person name="Stolte C."/>
            <person name="Sykes S."/>
            <person name="Wortman J."/>
            <person name="Nusbaum C."/>
            <person name="Birren B."/>
        </authorList>
    </citation>
    <scope>NUCLEOTIDE SEQUENCE</scope>
    <source>
        <strain evidence="9">ERTm3</strain>
    </source>
</reference>
<keyword evidence="3 8" id="KW-0812">Transmembrane</keyword>
<comment type="similarity">
    <text evidence="2">Belongs to the peptidase A22B family.</text>
</comment>
<protein>
    <recommendedName>
        <fullName evidence="11">Signal peptide peptidase</fullName>
    </recommendedName>
</protein>
<keyword evidence="10" id="KW-1185">Reference proteome</keyword>
<feature type="transmembrane region" description="Helical" evidence="8">
    <location>
        <begin position="331"/>
        <end position="350"/>
    </location>
</feature>
<evidence type="ECO:0000256" key="7">
    <source>
        <dbReference type="SAM" id="MobiDB-lite"/>
    </source>
</evidence>
<dbReference type="STRING" id="935791.I3EGJ1"/>
<evidence type="ECO:0000313" key="10">
    <source>
        <dbReference type="Proteomes" id="UP000002872"/>
    </source>
</evidence>
<gene>
    <name evidence="9" type="ORF">NEQG_01782</name>
</gene>
<dbReference type="InterPro" id="IPR007369">
    <property type="entry name" value="Peptidase_A22B_SPP"/>
</dbReference>